<feature type="transmembrane region" description="Helical" evidence="1">
    <location>
        <begin position="40"/>
        <end position="60"/>
    </location>
</feature>
<evidence type="ECO:0000313" key="2">
    <source>
        <dbReference type="EMBL" id="GFU38738.1"/>
    </source>
</evidence>
<protein>
    <submittedName>
        <fullName evidence="2">Uncharacterized protein</fullName>
    </submittedName>
</protein>
<proteinExistence type="predicted"/>
<accession>A0A8X6USL9</accession>
<dbReference type="EMBL" id="BMAW01035193">
    <property type="protein sequence ID" value="GFU38738.1"/>
    <property type="molecule type" value="Genomic_DNA"/>
</dbReference>
<evidence type="ECO:0000313" key="3">
    <source>
        <dbReference type="Proteomes" id="UP000887013"/>
    </source>
</evidence>
<name>A0A8X6USL9_NEPPI</name>
<keyword evidence="1" id="KW-0472">Membrane</keyword>
<dbReference type="Proteomes" id="UP000887013">
    <property type="component" value="Unassembled WGS sequence"/>
</dbReference>
<sequence>MCKRVLDKVPPWDNFCISFSKQFSLKNFVKLAVKRKSISFAINLLAVVTLISSTSSFSVLDVIQPLSSMISEDDNSYLFKQIADMLNRDYIDSNSTASSGGKSSLEYDLRNMVNLLMNLIMMEAGINGK</sequence>
<keyword evidence="3" id="KW-1185">Reference proteome</keyword>
<reference evidence="2" key="1">
    <citation type="submission" date="2020-08" db="EMBL/GenBank/DDBJ databases">
        <title>Multicomponent nature underlies the extraordinary mechanical properties of spider dragline silk.</title>
        <authorList>
            <person name="Kono N."/>
            <person name="Nakamura H."/>
            <person name="Mori M."/>
            <person name="Yoshida Y."/>
            <person name="Ohtoshi R."/>
            <person name="Malay A.D."/>
            <person name="Moran D.A.P."/>
            <person name="Tomita M."/>
            <person name="Numata K."/>
            <person name="Arakawa K."/>
        </authorList>
    </citation>
    <scope>NUCLEOTIDE SEQUENCE</scope>
</reference>
<gene>
    <name evidence="2" type="ORF">NPIL_308001</name>
</gene>
<evidence type="ECO:0000256" key="1">
    <source>
        <dbReference type="SAM" id="Phobius"/>
    </source>
</evidence>
<keyword evidence="1" id="KW-0812">Transmembrane</keyword>
<organism evidence="2 3">
    <name type="scientific">Nephila pilipes</name>
    <name type="common">Giant wood spider</name>
    <name type="synonym">Nephila maculata</name>
    <dbReference type="NCBI Taxonomy" id="299642"/>
    <lineage>
        <taxon>Eukaryota</taxon>
        <taxon>Metazoa</taxon>
        <taxon>Ecdysozoa</taxon>
        <taxon>Arthropoda</taxon>
        <taxon>Chelicerata</taxon>
        <taxon>Arachnida</taxon>
        <taxon>Araneae</taxon>
        <taxon>Araneomorphae</taxon>
        <taxon>Entelegynae</taxon>
        <taxon>Araneoidea</taxon>
        <taxon>Nephilidae</taxon>
        <taxon>Nephila</taxon>
    </lineage>
</organism>
<dbReference type="AlphaFoldDB" id="A0A8X6USL9"/>
<keyword evidence="1" id="KW-1133">Transmembrane helix</keyword>
<comment type="caution">
    <text evidence="2">The sequence shown here is derived from an EMBL/GenBank/DDBJ whole genome shotgun (WGS) entry which is preliminary data.</text>
</comment>